<dbReference type="STRING" id="1073090.A0A1L9S622"/>
<keyword evidence="1" id="KW-1133">Transmembrane helix</keyword>
<evidence type="ECO:0000313" key="2">
    <source>
        <dbReference type="EMBL" id="OJJ42595.1"/>
    </source>
</evidence>
<keyword evidence="1" id="KW-0472">Membrane</keyword>
<accession>A0A1L9S622</accession>
<dbReference type="RefSeq" id="XP_022577105.1">
    <property type="nucleotide sequence ID" value="XM_022727582.1"/>
</dbReference>
<protein>
    <submittedName>
        <fullName evidence="2">Uncharacterized protein</fullName>
    </submittedName>
</protein>
<reference evidence="3" key="1">
    <citation type="journal article" date="2017" name="Genome Biol.">
        <title>Comparative genomics reveals high biological diversity and specific adaptations in the industrially and medically important fungal genus Aspergillus.</title>
        <authorList>
            <person name="de Vries R.P."/>
            <person name="Riley R."/>
            <person name="Wiebenga A."/>
            <person name="Aguilar-Osorio G."/>
            <person name="Amillis S."/>
            <person name="Uchima C.A."/>
            <person name="Anderluh G."/>
            <person name="Asadollahi M."/>
            <person name="Askin M."/>
            <person name="Barry K."/>
            <person name="Battaglia E."/>
            <person name="Bayram O."/>
            <person name="Benocci T."/>
            <person name="Braus-Stromeyer S.A."/>
            <person name="Caldana C."/>
            <person name="Canovas D."/>
            <person name="Cerqueira G.C."/>
            <person name="Chen F."/>
            <person name="Chen W."/>
            <person name="Choi C."/>
            <person name="Clum A."/>
            <person name="Dos Santos R.A."/>
            <person name="Damasio A.R."/>
            <person name="Diallinas G."/>
            <person name="Emri T."/>
            <person name="Fekete E."/>
            <person name="Flipphi M."/>
            <person name="Freyberg S."/>
            <person name="Gallo A."/>
            <person name="Gournas C."/>
            <person name="Habgood R."/>
            <person name="Hainaut M."/>
            <person name="Harispe M.L."/>
            <person name="Henrissat B."/>
            <person name="Hilden K.S."/>
            <person name="Hope R."/>
            <person name="Hossain A."/>
            <person name="Karabika E."/>
            <person name="Karaffa L."/>
            <person name="Karanyi Z."/>
            <person name="Krasevec N."/>
            <person name="Kuo A."/>
            <person name="Kusch H."/>
            <person name="LaButti K."/>
            <person name="Lagendijk E.L."/>
            <person name="Lapidus A."/>
            <person name="Levasseur A."/>
            <person name="Lindquist E."/>
            <person name="Lipzen A."/>
            <person name="Logrieco A.F."/>
            <person name="MacCabe A."/>
            <person name="Maekelae M.R."/>
            <person name="Malavazi I."/>
            <person name="Melin P."/>
            <person name="Meyer V."/>
            <person name="Mielnichuk N."/>
            <person name="Miskei M."/>
            <person name="Molnar A.P."/>
            <person name="Mule G."/>
            <person name="Ngan C.Y."/>
            <person name="Orejas M."/>
            <person name="Orosz E."/>
            <person name="Ouedraogo J.P."/>
            <person name="Overkamp K.M."/>
            <person name="Park H.-S."/>
            <person name="Perrone G."/>
            <person name="Piumi F."/>
            <person name="Punt P.J."/>
            <person name="Ram A.F."/>
            <person name="Ramon A."/>
            <person name="Rauscher S."/>
            <person name="Record E."/>
            <person name="Riano-Pachon D.M."/>
            <person name="Robert V."/>
            <person name="Roehrig J."/>
            <person name="Ruller R."/>
            <person name="Salamov A."/>
            <person name="Salih N.S."/>
            <person name="Samson R.A."/>
            <person name="Sandor E."/>
            <person name="Sanguinetti M."/>
            <person name="Schuetze T."/>
            <person name="Sepcic K."/>
            <person name="Shelest E."/>
            <person name="Sherlock G."/>
            <person name="Sophianopoulou V."/>
            <person name="Squina F.M."/>
            <person name="Sun H."/>
            <person name="Susca A."/>
            <person name="Todd R.B."/>
            <person name="Tsang A."/>
            <person name="Unkles S.E."/>
            <person name="van de Wiele N."/>
            <person name="van Rossen-Uffink D."/>
            <person name="Oliveira J.V."/>
            <person name="Vesth T.C."/>
            <person name="Visser J."/>
            <person name="Yu J.-H."/>
            <person name="Zhou M."/>
            <person name="Andersen M.R."/>
            <person name="Archer D.B."/>
            <person name="Baker S.E."/>
            <person name="Benoit I."/>
            <person name="Brakhage A.A."/>
            <person name="Braus G.H."/>
            <person name="Fischer R."/>
            <person name="Frisvad J.C."/>
            <person name="Goldman G.H."/>
            <person name="Houbraken J."/>
            <person name="Oakley B."/>
            <person name="Pocsi I."/>
            <person name="Scazzocchio C."/>
            <person name="Seiboth B."/>
            <person name="vanKuyk P.A."/>
            <person name="Wortman J."/>
            <person name="Dyer P.S."/>
            <person name="Grigoriev I.V."/>
        </authorList>
    </citation>
    <scope>NUCLEOTIDE SEQUENCE [LARGE SCALE GENOMIC DNA]</scope>
    <source>
        <strain evidence="3">CBS 506.65</strain>
    </source>
</reference>
<organism evidence="2 3">
    <name type="scientific">Penicilliopsis zonata CBS 506.65</name>
    <dbReference type="NCBI Taxonomy" id="1073090"/>
    <lineage>
        <taxon>Eukaryota</taxon>
        <taxon>Fungi</taxon>
        <taxon>Dikarya</taxon>
        <taxon>Ascomycota</taxon>
        <taxon>Pezizomycotina</taxon>
        <taxon>Eurotiomycetes</taxon>
        <taxon>Eurotiomycetidae</taxon>
        <taxon>Eurotiales</taxon>
        <taxon>Aspergillaceae</taxon>
        <taxon>Penicilliopsis</taxon>
    </lineage>
</organism>
<sequence>MHLMKPGTVVTAGATLDIHLEAIELLFGLGTPHAQQWPGIHNVCRHMERNFEILLQDRFGIVWKILKRERPTNALEGWHWCLAVLRGFQGLQGDEQVSMETVYHHLVQGGNPAEFSVFEKDCALVAIFAVLCWTSMTIHPGLNAGDDRHPLLLASGESPPVTLRQSARRPIKKVFRALRGALGGDVGADWATEMDILYESSVNIYSLYTIGRVRVEWVDDLASHLAFDRQSRTLSVFCLPTFCASNILQTRPLQVLSQAFSEILPSRYYTDSPSNEAASLHREVLLSYRLLFGQSSRSRKLAFKLLEQLEKSSGEIDPFLHTICSASGTQSRFLRRCAKSSFPVELLPMSNIDLHTSPVEPDTYSARNDFPHFGHRLLVVQQYNLKQQPSRVRDLWRDRRNPLQWYTFWAVLWLGGISTLLSVVQIAIGIVQTYYSAM</sequence>
<proteinExistence type="predicted"/>
<evidence type="ECO:0000313" key="3">
    <source>
        <dbReference type="Proteomes" id="UP000184188"/>
    </source>
</evidence>
<keyword evidence="3" id="KW-1185">Reference proteome</keyword>
<gene>
    <name evidence="2" type="ORF">ASPZODRAFT_20364</name>
</gene>
<feature type="transmembrane region" description="Helical" evidence="1">
    <location>
        <begin position="406"/>
        <end position="435"/>
    </location>
</feature>
<keyword evidence="1" id="KW-0812">Transmembrane</keyword>
<dbReference type="Proteomes" id="UP000184188">
    <property type="component" value="Unassembled WGS sequence"/>
</dbReference>
<evidence type="ECO:0000256" key="1">
    <source>
        <dbReference type="SAM" id="Phobius"/>
    </source>
</evidence>
<dbReference type="VEuPathDB" id="FungiDB:ASPZODRAFT_20364"/>
<dbReference type="EMBL" id="KV878358">
    <property type="protein sequence ID" value="OJJ42595.1"/>
    <property type="molecule type" value="Genomic_DNA"/>
</dbReference>
<name>A0A1L9S622_9EURO</name>
<dbReference type="OrthoDB" id="5428890at2759"/>
<dbReference type="AlphaFoldDB" id="A0A1L9S622"/>
<dbReference type="GeneID" id="34614046"/>